<dbReference type="CDD" id="cd02440">
    <property type="entry name" value="AdoMet_MTases"/>
    <property type="match status" value="1"/>
</dbReference>
<evidence type="ECO:0000259" key="1">
    <source>
        <dbReference type="Pfam" id="PF08241"/>
    </source>
</evidence>
<gene>
    <name evidence="2" type="ORF">JW613_28840</name>
</gene>
<protein>
    <submittedName>
        <fullName evidence="2">Class I SAM-dependent methyltransferase</fullName>
    </submittedName>
</protein>
<proteinExistence type="predicted"/>
<dbReference type="EMBL" id="JAFFZM010000022">
    <property type="protein sequence ID" value="MBO8202263.1"/>
    <property type="molecule type" value="Genomic_DNA"/>
</dbReference>
<dbReference type="PANTHER" id="PTHR43591:SF24">
    <property type="entry name" value="2-METHOXY-6-POLYPRENYL-1,4-BENZOQUINOL METHYLASE, MITOCHONDRIAL"/>
    <property type="match status" value="1"/>
</dbReference>
<organism evidence="2 3">
    <name type="scientific">Streptomyces smyrnaeus</name>
    <dbReference type="NCBI Taxonomy" id="1387713"/>
    <lineage>
        <taxon>Bacteria</taxon>
        <taxon>Bacillati</taxon>
        <taxon>Actinomycetota</taxon>
        <taxon>Actinomycetes</taxon>
        <taxon>Kitasatosporales</taxon>
        <taxon>Streptomycetaceae</taxon>
        <taxon>Streptomyces</taxon>
    </lineage>
</organism>
<evidence type="ECO:0000313" key="3">
    <source>
        <dbReference type="Proteomes" id="UP000721954"/>
    </source>
</evidence>
<comment type="caution">
    <text evidence="2">The sequence shown here is derived from an EMBL/GenBank/DDBJ whole genome shotgun (WGS) entry which is preliminary data.</text>
</comment>
<dbReference type="PANTHER" id="PTHR43591">
    <property type="entry name" value="METHYLTRANSFERASE"/>
    <property type="match status" value="1"/>
</dbReference>
<dbReference type="GO" id="GO:0008168">
    <property type="term" value="F:methyltransferase activity"/>
    <property type="evidence" value="ECO:0007669"/>
    <property type="project" value="UniProtKB-KW"/>
</dbReference>
<dbReference type="GO" id="GO:0032259">
    <property type="term" value="P:methylation"/>
    <property type="evidence" value="ECO:0007669"/>
    <property type="project" value="UniProtKB-KW"/>
</dbReference>
<dbReference type="InterPro" id="IPR013216">
    <property type="entry name" value="Methyltransf_11"/>
</dbReference>
<dbReference type="InterPro" id="IPR029063">
    <property type="entry name" value="SAM-dependent_MTases_sf"/>
</dbReference>
<keyword evidence="2" id="KW-0489">Methyltransferase</keyword>
<dbReference type="SUPFAM" id="SSF53335">
    <property type="entry name" value="S-adenosyl-L-methionine-dependent methyltransferases"/>
    <property type="match status" value="1"/>
</dbReference>
<dbReference type="Proteomes" id="UP000721954">
    <property type="component" value="Unassembled WGS sequence"/>
</dbReference>
<evidence type="ECO:0000313" key="2">
    <source>
        <dbReference type="EMBL" id="MBO8202263.1"/>
    </source>
</evidence>
<accession>A0ABS3Y3P0</accession>
<sequence>MGWQRYLDDFHTHSPGITESVLSRATHEGRTPYDWLLDGVPQLERGPVLDLACGSGPLSRRLSGHGYLGVDGSAEELALAAARGAGPLVRADATRLPLVPGSFRVVVCSMSLQILTPLPEVLRETVRVLAPNGCLVALVPDSGPLRGLDALWLTGLLTALGRTLTYPNDPLLGPRLSQLLHDAGLRPAEDRRRRFAYRMRSAADAEVFLDSLYLPCLLPWRRRAARRWLHAAARARAQLPVPVRRIVAFRTG</sequence>
<feature type="domain" description="Methyltransferase type 11" evidence="1">
    <location>
        <begin position="49"/>
        <end position="136"/>
    </location>
</feature>
<keyword evidence="2" id="KW-0808">Transferase</keyword>
<name>A0ABS3Y3P0_9ACTN</name>
<dbReference type="GeneID" id="96262634"/>
<keyword evidence="3" id="KW-1185">Reference proteome</keyword>
<dbReference type="Pfam" id="PF08241">
    <property type="entry name" value="Methyltransf_11"/>
    <property type="match status" value="1"/>
</dbReference>
<reference evidence="2 3" key="1">
    <citation type="submission" date="2021-02" db="EMBL/GenBank/DDBJ databases">
        <title>Streptomyces spirodelae sp. nov., isolated from duckweed.</title>
        <authorList>
            <person name="Saimee Y."/>
            <person name="Duangmal K."/>
        </authorList>
    </citation>
    <scope>NUCLEOTIDE SEQUENCE [LARGE SCALE GENOMIC DNA]</scope>
    <source>
        <strain evidence="2 3">DSM 42105</strain>
    </source>
</reference>
<dbReference type="Gene3D" id="3.40.50.150">
    <property type="entry name" value="Vaccinia Virus protein VP39"/>
    <property type="match status" value="1"/>
</dbReference>
<dbReference type="RefSeq" id="WP_209213818.1">
    <property type="nucleotide sequence ID" value="NZ_JAFFZM010000022.1"/>
</dbReference>